<comment type="subcellular location">
    <subcellularLocation>
        <location evidence="1">Golgi apparatus membrane</location>
        <topology evidence="1">Single-pass type II membrane protein</topology>
    </subcellularLocation>
    <subcellularLocation>
        <location evidence="7">Golgi apparatus</location>
        <location evidence="7">Golgi stack membrane</location>
        <topology evidence="7">Single-pass type II membrane protein</topology>
    </subcellularLocation>
</comment>
<keyword evidence="7" id="KW-0812">Transmembrane</keyword>
<protein>
    <recommendedName>
        <fullName evidence="7">Fucosyltransferase</fullName>
        <ecNumber evidence="7">2.4.1.-</ecNumber>
    </recommendedName>
</protein>
<dbReference type="GO" id="GO:0008417">
    <property type="term" value="F:fucosyltransferase activity"/>
    <property type="evidence" value="ECO:0007669"/>
    <property type="project" value="InterPro"/>
</dbReference>
<keyword evidence="6 7" id="KW-0333">Golgi apparatus</keyword>
<evidence type="ECO:0000256" key="4">
    <source>
        <dbReference type="ARBA" id="ARBA00022676"/>
    </source>
</evidence>
<dbReference type="Pfam" id="PF00852">
    <property type="entry name" value="Glyco_transf_10"/>
    <property type="match status" value="1"/>
</dbReference>
<dbReference type="InterPro" id="IPR055270">
    <property type="entry name" value="Glyco_tran_10_C"/>
</dbReference>
<feature type="transmembrane region" description="Helical" evidence="7">
    <location>
        <begin position="16"/>
        <end position="33"/>
    </location>
</feature>
<dbReference type="WBParaSite" id="ALUE_0001236901-mRNA-1">
    <property type="protein sequence ID" value="ALUE_0001236901-mRNA-1"/>
    <property type="gene ID" value="ALUE_0001236901"/>
</dbReference>
<evidence type="ECO:0000259" key="8">
    <source>
        <dbReference type="Pfam" id="PF00852"/>
    </source>
</evidence>
<dbReference type="Proteomes" id="UP000036681">
    <property type="component" value="Unplaced"/>
</dbReference>
<dbReference type="InterPro" id="IPR038577">
    <property type="entry name" value="GT10-like_C_sf"/>
</dbReference>
<dbReference type="PANTHER" id="PTHR48438:SF1">
    <property type="entry name" value="ALPHA-(1,3)-FUCOSYLTRANSFERASE C-RELATED"/>
    <property type="match status" value="1"/>
</dbReference>
<dbReference type="Gene3D" id="3.40.50.11660">
    <property type="entry name" value="Glycosyl transferase family 10, C-terminal domain"/>
    <property type="match status" value="1"/>
</dbReference>
<keyword evidence="9" id="KW-1185">Reference proteome</keyword>
<dbReference type="UniPathway" id="UPA00378"/>
<dbReference type="GO" id="GO:0000139">
    <property type="term" value="C:Golgi membrane"/>
    <property type="evidence" value="ECO:0007669"/>
    <property type="project" value="UniProtKB-SubCell"/>
</dbReference>
<dbReference type="AlphaFoldDB" id="A0A0M3I5V7"/>
<evidence type="ECO:0000313" key="10">
    <source>
        <dbReference type="WBParaSite" id="ALUE_0001236901-mRNA-1"/>
    </source>
</evidence>
<accession>A0A0M3I5V7</accession>
<evidence type="ECO:0000256" key="3">
    <source>
        <dbReference type="ARBA" id="ARBA00008919"/>
    </source>
</evidence>
<proteinExistence type="inferred from homology"/>
<dbReference type="InterPro" id="IPR001503">
    <property type="entry name" value="Glyco_trans_10"/>
</dbReference>
<dbReference type="PANTHER" id="PTHR48438">
    <property type="entry name" value="ALPHA-(1,3)-FUCOSYLTRANSFERASE C-RELATED"/>
    <property type="match status" value="1"/>
</dbReference>
<reference evidence="10" key="1">
    <citation type="submission" date="2017-02" db="UniProtKB">
        <authorList>
            <consortium name="WormBaseParasite"/>
        </authorList>
    </citation>
    <scope>IDENTIFICATION</scope>
</reference>
<keyword evidence="4 7" id="KW-0328">Glycosyltransferase</keyword>
<evidence type="ECO:0000313" key="9">
    <source>
        <dbReference type="Proteomes" id="UP000036681"/>
    </source>
</evidence>
<evidence type="ECO:0000256" key="1">
    <source>
        <dbReference type="ARBA" id="ARBA00004323"/>
    </source>
</evidence>
<sequence length="461" mass="53634">MSFAIRAANFFSRQPAFPIIVVMLFCVFSLIRLPRDLIHPINHFNTAYAIRTVRSHIENFDIEESIQQRKDVGDLLFRQNDEPLPNPEPPTLPHAEVSHLSRHRNETTIYPSAKILKGNASCFHLSSVRYGDLCIESIVGDYNFTLVDKLHANVRRSDQPKLILSLEEEITQANLGGCPDWNCRILDEITLKYQDADAIVLGAMNWESYTGRSSQQYVVFFGQEAHSSWAIKTSQIPINMTMNFFRNSPVSSPYGYTVKLAPISRRYGKLVNEVHLRKKSKAIAWFVSNCIAESGRNQVISELKKYIDVDIFGFCGNLRCDKGDKCEQRLNTEYHFYASFENTICKDYITEKLWHQGFDFDVVPLVLKRSIVEKYLPPHSFIAADDFNNLAEMAKYLEFLRRNKTAYMKYFEWKKDYAVIYLDGIHHDQLERPWGICQLCRLLWETPRPHYELNKFDEYSC</sequence>
<evidence type="ECO:0000256" key="5">
    <source>
        <dbReference type="ARBA" id="ARBA00022679"/>
    </source>
</evidence>
<evidence type="ECO:0000256" key="7">
    <source>
        <dbReference type="RuleBase" id="RU003832"/>
    </source>
</evidence>
<dbReference type="EC" id="2.4.1.-" evidence="7"/>
<feature type="domain" description="Fucosyltransferase C-terminal" evidence="8">
    <location>
        <begin position="277"/>
        <end position="448"/>
    </location>
</feature>
<comment type="pathway">
    <text evidence="2">Protein modification; protein glycosylation.</text>
</comment>
<name>A0A0M3I5V7_ASCLU</name>
<evidence type="ECO:0000256" key="2">
    <source>
        <dbReference type="ARBA" id="ARBA00004922"/>
    </source>
</evidence>
<dbReference type="SUPFAM" id="SSF53756">
    <property type="entry name" value="UDP-Glycosyltransferase/glycogen phosphorylase"/>
    <property type="match status" value="1"/>
</dbReference>
<evidence type="ECO:0000256" key="6">
    <source>
        <dbReference type="ARBA" id="ARBA00023034"/>
    </source>
</evidence>
<keyword evidence="7" id="KW-0472">Membrane</keyword>
<comment type="similarity">
    <text evidence="3 7">Belongs to the glycosyltransferase 10 family.</text>
</comment>
<keyword evidence="5 7" id="KW-0808">Transferase</keyword>
<dbReference type="FunFam" id="3.40.50.11660:FF:000004">
    <property type="entry name" value="Glycoprotein 3-alpha-L-fucosyltransferase A"/>
    <property type="match status" value="1"/>
</dbReference>
<organism evidence="9 10">
    <name type="scientific">Ascaris lumbricoides</name>
    <name type="common">Giant roundworm</name>
    <dbReference type="NCBI Taxonomy" id="6252"/>
    <lineage>
        <taxon>Eukaryota</taxon>
        <taxon>Metazoa</taxon>
        <taxon>Ecdysozoa</taxon>
        <taxon>Nematoda</taxon>
        <taxon>Chromadorea</taxon>
        <taxon>Rhabditida</taxon>
        <taxon>Spirurina</taxon>
        <taxon>Ascaridomorpha</taxon>
        <taxon>Ascaridoidea</taxon>
        <taxon>Ascarididae</taxon>
        <taxon>Ascaris</taxon>
    </lineage>
</organism>
<dbReference type="GO" id="GO:0032580">
    <property type="term" value="C:Golgi cisterna membrane"/>
    <property type="evidence" value="ECO:0007669"/>
    <property type="project" value="UniProtKB-SubCell"/>
</dbReference>
<keyword evidence="7" id="KW-1133">Transmembrane helix</keyword>